<dbReference type="EMBL" id="OB660412">
    <property type="protein sequence ID" value="CAD7224652.1"/>
    <property type="molecule type" value="Genomic_DNA"/>
</dbReference>
<name>A0A7R8ZKA2_9CRUS</name>
<dbReference type="PANTHER" id="PTHR46333:SF2">
    <property type="entry name" value="CYTOKINESIS PROTEIN 3"/>
    <property type="match status" value="1"/>
</dbReference>
<evidence type="ECO:0008006" key="5">
    <source>
        <dbReference type="Google" id="ProtNLM"/>
    </source>
</evidence>
<protein>
    <recommendedName>
        <fullName evidence="5">Transglutaminase-like domain-containing protein</fullName>
    </recommendedName>
</protein>
<dbReference type="Pfam" id="PF23265">
    <property type="entry name" value="Ig-like_KY"/>
    <property type="match status" value="2"/>
</dbReference>
<gene>
    <name evidence="4" type="ORF">CTOB1V02_LOCUS2607</name>
</gene>
<feature type="compositionally biased region" description="Polar residues" evidence="1">
    <location>
        <begin position="66"/>
        <end position="85"/>
    </location>
</feature>
<feature type="region of interest" description="Disordered" evidence="1">
    <location>
        <begin position="128"/>
        <end position="275"/>
    </location>
</feature>
<feature type="region of interest" description="Disordered" evidence="1">
    <location>
        <begin position="31"/>
        <end position="85"/>
    </location>
</feature>
<feature type="compositionally biased region" description="Low complexity" evidence="1">
    <location>
        <begin position="132"/>
        <end position="146"/>
    </location>
</feature>
<proteinExistence type="predicted"/>
<evidence type="ECO:0000256" key="1">
    <source>
        <dbReference type="SAM" id="MobiDB-lite"/>
    </source>
</evidence>
<dbReference type="Gene3D" id="3.10.620.30">
    <property type="match status" value="1"/>
</dbReference>
<dbReference type="OrthoDB" id="6129702at2759"/>
<dbReference type="SUPFAM" id="SSF54001">
    <property type="entry name" value="Cysteine proteinases"/>
    <property type="match status" value="1"/>
</dbReference>
<dbReference type="GO" id="GO:0005737">
    <property type="term" value="C:cytoplasm"/>
    <property type="evidence" value="ECO:0007669"/>
    <property type="project" value="TreeGrafter"/>
</dbReference>
<evidence type="ECO:0000259" key="3">
    <source>
        <dbReference type="Pfam" id="PF23265"/>
    </source>
</evidence>
<feature type="domain" description="Transglutaminase-like" evidence="2">
    <location>
        <begin position="361"/>
        <end position="450"/>
    </location>
</feature>
<dbReference type="Pfam" id="PF01841">
    <property type="entry name" value="Transglut_core"/>
    <property type="match status" value="1"/>
</dbReference>
<feature type="domain" description="KY-like immunoglobulin-like" evidence="3">
    <location>
        <begin position="530"/>
        <end position="643"/>
    </location>
</feature>
<accession>A0A7R8ZKA2</accession>
<reference evidence="4" key="1">
    <citation type="submission" date="2020-11" db="EMBL/GenBank/DDBJ databases">
        <authorList>
            <person name="Tran Van P."/>
        </authorList>
    </citation>
    <scope>NUCLEOTIDE SEQUENCE</scope>
</reference>
<dbReference type="InterPro" id="IPR002931">
    <property type="entry name" value="Transglutaminase-like"/>
</dbReference>
<feature type="region of interest" description="Disordered" evidence="1">
    <location>
        <begin position="1"/>
        <end position="20"/>
    </location>
</feature>
<feature type="compositionally biased region" description="Low complexity" evidence="1">
    <location>
        <begin position="31"/>
        <end position="65"/>
    </location>
</feature>
<sequence length="772" mass="86265">MGNVCRRATKSPPCSPSVADASFEGRAITSSSSRVAWSSPADTGNSLKSALASSSNRVYPSSSPNQNAQRCLPPSSSTQTLQDAETQTYQVVTTEPQQVTSRATQTIEDDNGLLMILDSRAILESRLSPPLTATASDSKTSTTKKTGATRKRSNFTGGRSKGFVPPPPSPDTRERLLEGEDEGGDVESGTTSSESPPEPQEVDPPSIAHDDSASDVEEISANNTIFKKDTASQVSLNSRHGRSRRVANSATHDHDPSPGLSRLHKSLGDSGESATSSCCQEIAEALERVVAERIRQEEPSLVIYKDIGIQTENDFLTDEAPEYAARPPATFKSELWASVPFERGDEIAFRIPHAATLHPKTLVGYIVKKTSNPYLIVRAVFRWIAENITYDWNLMDAKLSTQDILRVRAGVCQEFVQLFSELCGFAGIRVKTLHGFAKGMDTRAGHHFKPGMDISHTWNFLCSASFISASDTRKKHDSDRLPFLFHATGYTDPKTGAFQRRINEHYFFTDPEEMVWTHYPYDEGERNYERYQLSFKPHDITVPFVIFNSRRLHIAGTEVMRFQYKFFPISQPESRSLNQYVFCWLCDHRLAGSFTIQPPETGDFYIKVYAKRETEINEGSCLDHICMLLVRCVKVFNNIRPWPRIDIPWGITEAFFLTGAGLHKMTSPRIVTWGGKKELTLEKSRPLVIRFQFFDADGNEYHTKGIIGKEETETEIKLTIQPPKVGMYKLLLFGCPRPRTKTRLHLPLIGAFLVECKNRNNAEGKGEGGNNI</sequence>
<dbReference type="InterPro" id="IPR056564">
    <property type="entry name" value="Ig-like_KY"/>
</dbReference>
<dbReference type="InterPro" id="IPR038765">
    <property type="entry name" value="Papain-like_cys_pep_sf"/>
</dbReference>
<organism evidence="4">
    <name type="scientific">Cyprideis torosa</name>
    <dbReference type="NCBI Taxonomy" id="163714"/>
    <lineage>
        <taxon>Eukaryota</taxon>
        <taxon>Metazoa</taxon>
        <taxon>Ecdysozoa</taxon>
        <taxon>Arthropoda</taxon>
        <taxon>Crustacea</taxon>
        <taxon>Oligostraca</taxon>
        <taxon>Ostracoda</taxon>
        <taxon>Podocopa</taxon>
        <taxon>Podocopida</taxon>
        <taxon>Cytherocopina</taxon>
        <taxon>Cytheroidea</taxon>
        <taxon>Cytherideidae</taxon>
        <taxon>Cyprideis</taxon>
    </lineage>
</organism>
<dbReference type="InterPro" id="IPR052557">
    <property type="entry name" value="CAP/Cytokinesis_protein"/>
</dbReference>
<evidence type="ECO:0000259" key="2">
    <source>
        <dbReference type="Pfam" id="PF01841"/>
    </source>
</evidence>
<feature type="domain" description="KY-like immunoglobulin-like" evidence="3">
    <location>
        <begin position="652"/>
        <end position="761"/>
    </location>
</feature>
<feature type="compositionally biased region" description="Polar residues" evidence="1">
    <location>
        <begin position="220"/>
        <end position="238"/>
    </location>
</feature>
<dbReference type="AlphaFoldDB" id="A0A7R8ZKA2"/>
<evidence type="ECO:0000313" key="4">
    <source>
        <dbReference type="EMBL" id="CAD7224652.1"/>
    </source>
</evidence>
<dbReference type="PANTHER" id="PTHR46333">
    <property type="entry name" value="CYTOKINESIS PROTEIN 3"/>
    <property type="match status" value="1"/>
</dbReference>